<dbReference type="OrthoDB" id="9815884at2"/>
<dbReference type="Gene3D" id="2.70.70.10">
    <property type="entry name" value="Glucose Permease (Domain IIA)"/>
    <property type="match status" value="1"/>
</dbReference>
<dbReference type="Gene3D" id="6.10.250.3150">
    <property type="match status" value="1"/>
</dbReference>
<dbReference type="PANTHER" id="PTHR21666">
    <property type="entry name" value="PEPTIDASE-RELATED"/>
    <property type="match status" value="1"/>
</dbReference>
<keyword evidence="1" id="KW-0732">Signal</keyword>
<gene>
    <name evidence="4" type="ORF">BTO13_08165</name>
</gene>
<evidence type="ECO:0000256" key="1">
    <source>
        <dbReference type="ARBA" id="ARBA00022729"/>
    </source>
</evidence>
<dbReference type="PROSITE" id="PS51257">
    <property type="entry name" value="PROKAR_LIPOPROTEIN"/>
    <property type="match status" value="1"/>
</dbReference>
<protein>
    <submittedName>
        <fullName evidence="4">Peptidase M23</fullName>
    </submittedName>
</protein>
<dbReference type="GO" id="GO:0004222">
    <property type="term" value="F:metalloendopeptidase activity"/>
    <property type="evidence" value="ECO:0007669"/>
    <property type="project" value="TreeGrafter"/>
</dbReference>
<accession>A0A2S7WD86</accession>
<evidence type="ECO:0000313" key="4">
    <source>
        <dbReference type="EMBL" id="PQJ75221.1"/>
    </source>
</evidence>
<dbReference type="InterPro" id="IPR050570">
    <property type="entry name" value="Cell_wall_metabolism_enzyme"/>
</dbReference>
<dbReference type="RefSeq" id="WP_105046363.1">
    <property type="nucleotide sequence ID" value="NZ_CP150662.1"/>
</dbReference>
<evidence type="ECO:0000259" key="3">
    <source>
        <dbReference type="Pfam" id="PF01551"/>
    </source>
</evidence>
<comment type="caution">
    <text evidence="4">The sequence shown here is derived from an EMBL/GenBank/DDBJ whole genome shotgun (WGS) entry which is preliminary data.</text>
</comment>
<dbReference type="EMBL" id="MSCL01000001">
    <property type="protein sequence ID" value="PQJ75221.1"/>
    <property type="molecule type" value="Genomic_DNA"/>
</dbReference>
<dbReference type="InterPro" id="IPR011055">
    <property type="entry name" value="Dup_hybrid_motif"/>
</dbReference>
<dbReference type="PANTHER" id="PTHR21666:SF289">
    <property type="entry name" value="L-ALA--D-GLU ENDOPEPTIDASE"/>
    <property type="match status" value="1"/>
</dbReference>
<feature type="coiled-coil region" evidence="2">
    <location>
        <begin position="88"/>
        <end position="115"/>
    </location>
</feature>
<keyword evidence="5" id="KW-1185">Reference proteome</keyword>
<dbReference type="Proteomes" id="UP000237608">
    <property type="component" value="Unassembled WGS sequence"/>
</dbReference>
<dbReference type="CDD" id="cd12797">
    <property type="entry name" value="M23_peptidase"/>
    <property type="match status" value="1"/>
</dbReference>
<dbReference type="AlphaFoldDB" id="A0A2S7WD86"/>
<proteinExistence type="predicted"/>
<dbReference type="SUPFAM" id="SSF51261">
    <property type="entry name" value="Duplicated hybrid motif"/>
    <property type="match status" value="1"/>
</dbReference>
<feature type="domain" description="M23ase beta-sheet core" evidence="3">
    <location>
        <begin position="309"/>
        <end position="400"/>
    </location>
</feature>
<organism evidence="4 5">
    <name type="scientific">Polaribacter gangjinensis</name>
    <dbReference type="NCBI Taxonomy" id="574710"/>
    <lineage>
        <taxon>Bacteria</taxon>
        <taxon>Pseudomonadati</taxon>
        <taxon>Bacteroidota</taxon>
        <taxon>Flavobacteriia</taxon>
        <taxon>Flavobacteriales</taxon>
        <taxon>Flavobacteriaceae</taxon>
    </lineage>
</organism>
<dbReference type="InterPro" id="IPR016047">
    <property type="entry name" value="M23ase_b-sheet_dom"/>
</dbReference>
<evidence type="ECO:0000256" key="2">
    <source>
        <dbReference type="SAM" id="Coils"/>
    </source>
</evidence>
<feature type="coiled-coil region" evidence="2">
    <location>
        <begin position="25"/>
        <end position="52"/>
    </location>
</feature>
<sequence length="407" mass="47467">MKIKSVYFLFFLFLLIGFSCFGQTRKQLEEQRKKYQAEIVQLNKLLFNEQKKEQNAMDDLKDIKQKIEVRNKLIATIQQESLLLSIEITEKQRELNRLNKKLNDLKADYADMIYKSYRSKSQQSRLMFILSSQNFYQAYKRLEYMKQYTSFRKKQGEEIIVQSTEVKKLFDALSIQKQEKETLLASEEAEKKEMELDKIKQENYLAIIKKKESQYKRDIQKRINDEKLIVAKIDKLIKEEIERANRKIVKKDVKTTKDEFFLTPEAKALANEFISNKGRLPWPVKEGIVVRKFGDQPHPTFPGITISSPGLHIVTSNGSYANAIFNGEVMNVLVGTGGVKNVLIRHGNFITSYNNLENLLVKKGDKVVTGQRIGQIFTDRLSNKTTLIFVVFKNTTRLNPSEWILPR</sequence>
<dbReference type="Pfam" id="PF01551">
    <property type="entry name" value="Peptidase_M23"/>
    <property type="match status" value="1"/>
</dbReference>
<keyword evidence="2" id="KW-0175">Coiled coil</keyword>
<evidence type="ECO:0000313" key="5">
    <source>
        <dbReference type="Proteomes" id="UP000237608"/>
    </source>
</evidence>
<name>A0A2S7WD86_9FLAO</name>
<reference evidence="4 5" key="1">
    <citation type="submission" date="2016-12" db="EMBL/GenBank/DDBJ databases">
        <title>Trade-off between light-utilization and light-protection in marine flavobacteria.</title>
        <authorList>
            <person name="Kumagai Y."/>
            <person name="Yoshizawa S."/>
            <person name="Kogure K."/>
            <person name="Iwasaki W."/>
        </authorList>
    </citation>
    <scope>NUCLEOTIDE SEQUENCE [LARGE SCALE GENOMIC DNA]</scope>
    <source>
        <strain evidence="4 5">KCTC 22729</strain>
    </source>
</reference>